<feature type="region of interest" description="Disordered" evidence="3">
    <location>
        <begin position="369"/>
        <end position="398"/>
    </location>
</feature>
<dbReference type="Proteomes" id="UP001054892">
    <property type="component" value="Unassembled WGS sequence"/>
</dbReference>
<keyword evidence="5" id="KW-1185">Reference proteome</keyword>
<dbReference type="Pfam" id="PF01446">
    <property type="entry name" value="Rep_1"/>
    <property type="match status" value="1"/>
</dbReference>
<gene>
    <name evidence="4" type="ORF">TUM20286_61900</name>
</gene>
<dbReference type="RefSeq" id="WP_236247318.1">
    <property type="nucleotide sequence ID" value="NZ_BQKM01000038.1"/>
</dbReference>
<name>A0ABQ4WAE0_9PSED</name>
<comment type="caution">
    <text evidence="4">The sequence shown here is derived from an EMBL/GenBank/DDBJ whole genome shotgun (WGS) entry which is preliminary data.</text>
</comment>
<evidence type="ECO:0000313" key="5">
    <source>
        <dbReference type="Proteomes" id="UP001054892"/>
    </source>
</evidence>
<dbReference type="EMBL" id="BQKM01000038">
    <property type="protein sequence ID" value="GJN56438.1"/>
    <property type="molecule type" value="Genomic_DNA"/>
</dbReference>
<keyword evidence="2" id="KW-0235">DNA replication</keyword>
<sequence>MAKKKTPVDAINLAEEAFTGADEILNLGDRIARYGQAHSRSLAMLEYLQANPGTEADKTAAGLATCGNYLHFREYFTVGKVRLHNATFCKQHLVCPLCAIRRGAKTLGAYLARWEVIQEQRPDLKPYLLTLTVKNGSDLAERQAHLTRSLKRLMHHRRDFNAGTRGAPWTELCKAEGGVYTLEQTNIGNGWHPHCHMIVLAASEPSQSAISAEWYRITGDSMIVDCRPITGDPSEGFMEVFKYAIKFAGLSLEDNWHAAQVLKGKRLLNSFGLFRGVEVPESLLDEPLDSLPYWDRFYRYVQGEYQFTGESPKAEGQSSHTVPGRRAYEVVQDADLAATQHLPGGKRSGVKPAQPKCFATLVWEGEQRKRNVTKKGGRSGDAEVANESGREGTASPRR</sequence>
<evidence type="ECO:0000256" key="3">
    <source>
        <dbReference type="SAM" id="MobiDB-lite"/>
    </source>
</evidence>
<evidence type="ECO:0000313" key="4">
    <source>
        <dbReference type="EMBL" id="GJN56438.1"/>
    </source>
</evidence>
<evidence type="ECO:0000256" key="2">
    <source>
        <dbReference type="ARBA" id="ARBA00022705"/>
    </source>
</evidence>
<accession>A0ABQ4WAE0</accession>
<comment type="similarity">
    <text evidence="1">Belongs to the Gram-positive plasmids replication protein type 1 family.</text>
</comment>
<proteinExistence type="inferred from homology"/>
<reference evidence="4 5" key="1">
    <citation type="submission" date="2021-12" db="EMBL/GenBank/DDBJ databases">
        <title>Characterization of novel class B3 metallo-beta-lactamase from novel Pseudomonas species.</title>
        <authorList>
            <person name="Yamada K."/>
            <person name="Aoki K."/>
            <person name="Ishii Y."/>
        </authorList>
    </citation>
    <scope>NUCLEOTIDE SEQUENCE [LARGE SCALE GENOMIC DNA]</scope>
    <source>
        <strain evidence="4 5">TUM20286</strain>
    </source>
</reference>
<dbReference type="InterPro" id="IPR000989">
    <property type="entry name" value="Rep"/>
</dbReference>
<protein>
    <recommendedName>
        <fullName evidence="6">Replication protein</fullName>
    </recommendedName>
</protein>
<evidence type="ECO:0000256" key="1">
    <source>
        <dbReference type="ARBA" id="ARBA00008909"/>
    </source>
</evidence>
<evidence type="ECO:0008006" key="6">
    <source>
        <dbReference type="Google" id="ProtNLM"/>
    </source>
</evidence>
<organism evidence="4 5">
    <name type="scientific">Pseudomonas tohonis</name>
    <dbReference type="NCBI Taxonomy" id="2725477"/>
    <lineage>
        <taxon>Bacteria</taxon>
        <taxon>Pseudomonadati</taxon>
        <taxon>Pseudomonadota</taxon>
        <taxon>Gammaproteobacteria</taxon>
        <taxon>Pseudomonadales</taxon>
        <taxon>Pseudomonadaceae</taxon>
        <taxon>Pseudomonas</taxon>
    </lineage>
</organism>